<proteinExistence type="predicted"/>
<accession>A0ABW0Q647</accession>
<evidence type="ECO:0000313" key="1">
    <source>
        <dbReference type="EMBL" id="MFC5520183.1"/>
    </source>
</evidence>
<sequence>MASAVFDVVTLEVGQRVAQVLEIDQPAVDGRAYGEAHAHPG</sequence>
<evidence type="ECO:0000313" key="2">
    <source>
        <dbReference type="Proteomes" id="UP001596084"/>
    </source>
</evidence>
<dbReference type="Proteomes" id="UP001596084">
    <property type="component" value="Unassembled WGS sequence"/>
</dbReference>
<organism evidence="1 2">
    <name type="scientific">Polaromonas jejuensis</name>
    <dbReference type="NCBI Taxonomy" id="457502"/>
    <lineage>
        <taxon>Bacteria</taxon>
        <taxon>Pseudomonadati</taxon>
        <taxon>Pseudomonadota</taxon>
        <taxon>Betaproteobacteria</taxon>
        <taxon>Burkholderiales</taxon>
        <taxon>Comamonadaceae</taxon>
        <taxon>Polaromonas</taxon>
    </lineage>
</organism>
<protein>
    <submittedName>
        <fullName evidence="1">Uncharacterized protein</fullName>
    </submittedName>
</protein>
<reference evidence="2" key="1">
    <citation type="journal article" date="2019" name="Int. J. Syst. Evol. Microbiol.">
        <title>The Global Catalogue of Microorganisms (GCM) 10K type strain sequencing project: providing services to taxonomists for standard genome sequencing and annotation.</title>
        <authorList>
            <consortium name="The Broad Institute Genomics Platform"/>
            <consortium name="The Broad Institute Genome Sequencing Center for Infectious Disease"/>
            <person name="Wu L."/>
            <person name="Ma J."/>
        </authorList>
    </citation>
    <scope>NUCLEOTIDE SEQUENCE [LARGE SCALE GENOMIC DNA]</scope>
    <source>
        <strain evidence="2">CGMCC 4.7277</strain>
    </source>
</reference>
<keyword evidence="2" id="KW-1185">Reference proteome</keyword>
<gene>
    <name evidence="1" type="ORF">ACFPP7_04530</name>
</gene>
<name>A0ABW0Q647_9BURK</name>
<dbReference type="EMBL" id="JBHSMX010000009">
    <property type="protein sequence ID" value="MFC5520183.1"/>
    <property type="molecule type" value="Genomic_DNA"/>
</dbReference>
<dbReference type="RefSeq" id="WP_377371964.1">
    <property type="nucleotide sequence ID" value="NZ_JBHSMX010000009.1"/>
</dbReference>
<comment type="caution">
    <text evidence="1">The sequence shown here is derived from an EMBL/GenBank/DDBJ whole genome shotgun (WGS) entry which is preliminary data.</text>
</comment>